<organism evidence="1 2">
    <name type="scientific">Protopolystoma xenopodis</name>
    <dbReference type="NCBI Taxonomy" id="117903"/>
    <lineage>
        <taxon>Eukaryota</taxon>
        <taxon>Metazoa</taxon>
        <taxon>Spiralia</taxon>
        <taxon>Lophotrochozoa</taxon>
        <taxon>Platyhelminthes</taxon>
        <taxon>Monogenea</taxon>
        <taxon>Polyopisthocotylea</taxon>
        <taxon>Polystomatidea</taxon>
        <taxon>Polystomatidae</taxon>
        <taxon>Protopolystoma</taxon>
    </lineage>
</organism>
<gene>
    <name evidence="1" type="ORF">PXEA_LOCUS27520</name>
</gene>
<accession>A0A3S5BQ50</accession>
<comment type="caution">
    <text evidence="1">The sequence shown here is derived from an EMBL/GenBank/DDBJ whole genome shotgun (WGS) entry which is preliminary data.</text>
</comment>
<dbReference type="AlphaFoldDB" id="A0A3S5BQ50"/>
<proteinExistence type="predicted"/>
<name>A0A3S5BQ50_9PLAT</name>
<dbReference type="Proteomes" id="UP000784294">
    <property type="component" value="Unassembled WGS sequence"/>
</dbReference>
<dbReference type="EMBL" id="CAAALY010246949">
    <property type="protein sequence ID" value="VEL34080.1"/>
    <property type="molecule type" value="Genomic_DNA"/>
</dbReference>
<sequence length="93" mass="9529">MVETICADTYVDVKCDNQAVVMLRGLLLRQPDSAVSKTGSAGGQISACPAIEADPAGMSSDWLSDCTLGRAQKRLPPAGGVSTVCEATEEVGG</sequence>
<evidence type="ECO:0000313" key="2">
    <source>
        <dbReference type="Proteomes" id="UP000784294"/>
    </source>
</evidence>
<keyword evidence="2" id="KW-1185">Reference proteome</keyword>
<reference evidence="1" key="1">
    <citation type="submission" date="2018-11" db="EMBL/GenBank/DDBJ databases">
        <authorList>
            <consortium name="Pathogen Informatics"/>
        </authorList>
    </citation>
    <scope>NUCLEOTIDE SEQUENCE</scope>
</reference>
<evidence type="ECO:0000313" key="1">
    <source>
        <dbReference type="EMBL" id="VEL34080.1"/>
    </source>
</evidence>
<protein>
    <submittedName>
        <fullName evidence="1">Uncharacterized protein</fullName>
    </submittedName>
</protein>